<organism evidence="3">
    <name type="scientific">Glycine soja</name>
    <name type="common">Wild soybean</name>
    <dbReference type="NCBI Taxonomy" id="3848"/>
    <lineage>
        <taxon>Eukaryota</taxon>
        <taxon>Viridiplantae</taxon>
        <taxon>Streptophyta</taxon>
        <taxon>Embryophyta</taxon>
        <taxon>Tracheophyta</taxon>
        <taxon>Spermatophyta</taxon>
        <taxon>Magnoliopsida</taxon>
        <taxon>eudicotyledons</taxon>
        <taxon>Gunneridae</taxon>
        <taxon>Pentapetalae</taxon>
        <taxon>rosids</taxon>
        <taxon>fabids</taxon>
        <taxon>Fabales</taxon>
        <taxon>Fabaceae</taxon>
        <taxon>Papilionoideae</taxon>
        <taxon>50 kb inversion clade</taxon>
        <taxon>NPAAA clade</taxon>
        <taxon>indigoferoid/millettioid clade</taxon>
        <taxon>Phaseoleae</taxon>
        <taxon>Glycine</taxon>
        <taxon>Glycine subgen. Soja</taxon>
    </lineage>
</organism>
<proteinExistence type="predicted"/>
<name>A0A0B2QLH7_GLYSO</name>
<dbReference type="Proteomes" id="UP000053555">
    <property type="component" value="Unassembled WGS sequence"/>
</dbReference>
<evidence type="ECO:0000259" key="2">
    <source>
        <dbReference type="Pfam" id="PF03101"/>
    </source>
</evidence>
<evidence type="ECO:0000256" key="1">
    <source>
        <dbReference type="SAM" id="MobiDB-lite"/>
    </source>
</evidence>
<protein>
    <recommendedName>
        <fullName evidence="2">FAR1 domain-containing protein</fullName>
    </recommendedName>
</protein>
<gene>
    <name evidence="3" type="ORF">glysoja_047557</name>
</gene>
<dbReference type="EMBL" id="KN658377">
    <property type="protein sequence ID" value="KHN20602.1"/>
    <property type="molecule type" value="Genomic_DNA"/>
</dbReference>
<dbReference type="InterPro" id="IPR004330">
    <property type="entry name" value="FAR1_DNA_bnd_dom"/>
</dbReference>
<accession>A0A0B2QLH7</accession>
<feature type="compositionally biased region" description="Polar residues" evidence="1">
    <location>
        <begin position="1"/>
        <end position="12"/>
    </location>
</feature>
<evidence type="ECO:0000313" key="3">
    <source>
        <dbReference type="EMBL" id="KHN20602.1"/>
    </source>
</evidence>
<feature type="compositionally biased region" description="Acidic residues" evidence="1">
    <location>
        <begin position="44"/>
        <end position="62"/>
    </location>
</feature>
<feature type="domain" description="FAR1" evidence="2">
    <location>
        <begin position="119"/>
        <end position="181"/>
    </location>
</feature>
<dbReference type="PANTHER" id="PTHR46328">
    <property type="entry name" value="FAR-RED IMPAIRED RESPONSIVE (FAR1) FAMILY PROTEIN-RELATED"/>
    <property type="match status" value="1"/>
</dbReference>
<sequence length="196" mass="22763">MESSHNFCSSVNGDGDNDVTEVYENDDDDEAYEEDVDHNRVGDSDDQDDVGLEDEEEVDSEVDNDNYRDYDDFWIPGFFKEECITIDTIVDIRQLDMEKITVEDVSKLDFCDLEIAYLFYCWYAKITGFSVRKSHILRNTCRETLQQTFVCLCAGYRRDKGSTSNIRKRQEKKKKASVVVKQCFVFMCIFVGNDGM</sequence>
<dbReference type="PANTHER" id="PTHR46328:SF26">
    <property type="entry name" value="FAR1 DNA-BINDING DOMAIN PROTEIN"/>
    <property type="match status" value="1"/>
</dbReference>
<feature type="compositionally biased region" description="Acidic residues" evidence="1">
    <location>
        <begin position="15"/>
        <end position="36"/>
    </location>
</feature>
<dbReference type="Pfam" id="PF03101">
    <property type="entry name" value="FAR1"/>
    <property type="match status" value="1"/>
</dbReference>
<dbReference type="AlphaFoldDB" id="A0A0B2QLH7"/>
<reference evidence="3" key="1">
    <citation type="submission" date="2014-07" db="EMBL/GenBank/DDBJ databases">
        <title>Identification of a novel salt tolerance gene in wild soybean by whole-genome sequencing.</title>
        <authorList>
            <person name="Lam H.-M."/>
            <person name="Qi X."/>
            <person name="Li M.-W."/>
            <person name="Liu X."/>
            <person name="Xie M."/>
            <person name="Ni M."/>
            <person name="Xu X."/>
        </authorList>
    </citation>
    <scope>NUCLEOTIDE SEQUENCE [LARGE SCALE GENOMIC DNA]</scope>
    <source>
        <tissue evidence="3">Root</tissue>
    </source>
</reference>
<feature type="region of interest" description="Disordered" evidence="1">
    <location>
        <begin position="1"/>
        <end position="62"/>
    </location>
</feature>